<accession>C0D9R6</accession>
<name>C0D9R6_9FIRM</name>
<dbReference type="Proteomes" id="UP000004756">
    <property type="component" value="Unassembled WGS sequence"/>
</dbReference>
<organism evidence="1 2">
    <name type="scientific">[Clostridium] asparagiforme DSM 15981</name>
    <dbReference type="NCBI Taxonomy" id="518636"/>
    <lineage>
        <taxon>Bacteria</taxon>
        <taxon>Bacillati</taxon>
        <taxon>Bacillota</taxon>
        <taxon>Clostridia</taxon>
        <taxon>Lachnospirales</taxon>
        <taxon>Lachnospiraceae</taxon>
        <taxon>Enterocloster</taxon>
    </lineage>
</organism>
<evidence type="ECO:0000313" key="2">
    <source>
        <dbReference type="Proteomes" id="UP000004756"/>
    </source>
</evidence>
<dbReference type="EMBL" id="ACCJ01000508">
    <property type="protein sequence ID" value="EEG51928.1"/>
    <property type="molecule type" value="Genomic_DNA"/>
</dbReference>
<evidence type="ECO:0000313" key="1">
    <source>
        <dbReference type="EMBL" id="EEG51928.1"/>
    </source>
</evidence>
<dbReference type="AlphaFoldDB" id="C0D9R6"/>
<dbReference type="HOGENOM" id="CLU_3151094_0_0_9"/>
<proteinExistence type="predicted"/>
<protein>
    <submittedName>
        <fullName evidence="1">Uncharacterized protein</fullName>
    </submittedName>
</protein>
<comment type="caution">
    <text evidence="1">The sequence shown here is derived from an EMBL/GenBank/DDBJ whole genome shotgun (WGS) entry which is preliminary data.</text>
</comment>
<reference evidence="1 2" key="1">
    <citation type="submission" date="2009-02" db="EMBL/GenBank/DDBJ databases">
        <title>Draft genome sequence of Clostridium asparagiforme (DSM 15981).</title>
        <authorList>
            <person name="Sudarsanam P."/>
            <person name="Ley R."/>
            <person name="Guruge J."/>
            <person name="Turnbaugh P.J."/>
            <person name="Mahowald M."/>
            <person name="Liep D."/>
            <person name="Gordon J."/>
        </authorList>
    </citation>
    <scope>NUCLEOTIDE SEQUENCE [LARGE SCALE GENOMIC DNA]</scope>
    <source>
        <strain evidence="1 2">DSM 15981</strain>
    </source>
</reference>
<gene>
    <name evidence="1" type="ORF">CLOSTASPAR_06017</name>
</gene>
<sequence length="48" mass="5605">MFLQSIGSSISEIKWLVNRIPAGFCPLILLLENIYKSFRFMTAYHLEI</sequence>
<keyword evidence="2" id="KW-1185">Reference proteome</keyword>